<keyword evidence="2" id="KW-1185">Reference proteome</keyword>
<dbReference type="RefSeq" id="WP_097230124.1">
    <property type="nucleotide sequence ID" value="NZ_OCNE01000003.1"/>
</dbReference>
<organism evidence="1 2">
    <name type="scientific">Streptomyces zhaozhouensis</name>
    <dbReference type="NCBI Taxonomy" id="1300267"/>
    <lineage>
        <taxon>Bacteria</taxon>
        <taxon>Bacillati</taxon>
        <taxon>Actinomycetota</taxon>
        <taxon>Actinomycetes</taxon>
        <taxon>Kitasatosporales</taxon>
        <taxon>Streptomycetaceae</taxon>
        <taxon>Streptomyces</taxon>
    </lineage>
</organism>
<dbReference type="InterPro" id="IPR022291">
    <property type="entry name" value="Bacteriocin_synth_cyclodeHase"/>
</dbReference>
<sequence length="213" mass="22677">MVEPTPPPSPVLLGLGAFGLRVTRLLADRLPTARVVGADMMERTLRQRPGPLVVASWRPAPGLCERADGLAYALGVPWLPVIDEHPAVLIGPHVIPPGGPCFACYRDRCAQHDQHHRDTEAVHRAYDRDPGLGPTGYLPAHARVAAGVALGMLRRPGAHPGRVVRLAKQDMSLGGHPVIPRHGCPRCAPVSARPGPALPALLDAAYEEAGDVR</sequence>
<dbReference type="Gene3D" id="3.40.50.720">
    <property type="entry name" value="NAD(P)-binding Rossmann-like Domain"/>
    <property type="match status" value="1"/>
</dbReference>
<gene>
    <name evidence="1" type="ORF">SAMN06297387_103236</name>
</gene>
<dbReference type="NCBIfam" id="TIGR03882">
    <property type="entry name" value="cyclo_dehyd_2"/>
    <property type="match status" value="1"/>
</dbReference>
<evidence type="ECO:0000313" key="2">
    <source>
        <dbReference type="Proteomes" id="UP000219072"/>
    </source>
</evidence>
<accession>A0A286DSB8</accession>
<proteinExistence type="predicted"/>
<dbReference type="AlphaFoldDB" id="A0A286DSB8"/>
<name>A0A286DSB8_9ACTN</name>
<protein>
    <submittedName>
        <fullName evidence="1">Bacteriocin biosynthesis cyclodehydratase domain-containing protein</fullName>
    </submittedName>
</protein>
<dbReference type="Proteomes" id="UP000219072">
    <property type="component" value="Unassembled WGS sequence"/>
</dbReference>
<dbReference type="OrthoDB" id="2679713at2"/>
<evidence type="ECO:0000313" key="1">
    <source>
        <dbReference type="EMBL" id="SOD61572.1"/>
    </source>
</evidence>
<dbReference type="EMBL" id="OCNE01000003">
    <property type="protein sequence ID" value="SOD61572.1"/>
    <property type="molecule type" value="Genomic_DNA"/>
</dbReference>
<reference evidence="1 2" key="1">
    <citation type="submission" date="2017-09" db="EMBL/GenBank/DDBJ databases">
        <authorList>
            <person name="Ehlers B."/>
            <person name="Leendertz F.H."/>
        </authorList>
    </citation>
    <scope>NUCLEOTIDE SEQUENCE [LARGE SCALE GENOMIC DNA]</scope>
    <source>
        <strain evidence="1 2">CGMCC 4.7095</strain>
    </source>
</reference>